<evidence type="ECO:0000313" key="4">
    <source>
        <dbReference type="EMBL" id="KAF8480970.1"/>
    </source>
</evidence>
<keyword evidence="2" id="KW-1133">Transmembrane helix</keyword>
<dbReference type="PROSITE" id="PS51207">
    <property type="entry name" value="PXA"/>
    <property type="match status" value="1"/>
</dbReference>
<organism evidence="4 5">
    <name type="scientific">Russula ochroleuca</name>
    <dbReference type="NCBI Taxonomy" id="152965"/>
    <lineage>
        <taxon>Eukaryota</taxon>
        <taxon>Fungi</taxon>
        <taxon>Dikarya</taxon>
        <taxon>Basidiomycota</taxon>
        <taxon>Agaricomycotina</taxon>
        <taxon>Agaricomycetes</taxon>
        <taxon>Russulales</taxon>
        <taxon>Russulaceae</taxon>
        <taxon>Russula</taxon>
    </lineage>
</organism>
<keyword evidence="5" id="KW-1185">Reference proteome</keyword>
<sequence>MATSGVSPELPSERAPSIISSSSKLTAPTVPLTKRLLFPHLPPSAPTPPLLQTSASYPALDAELYDLIALALRAYVNPWWTRITRYDKQLLVELTRILSSVLRAIEDRVLAVDLSPLVYHDLPTLLAQHCADYRVAARKLGSSYAAAGSASLPVLFHGQQQHVGVSVDGKIDEVYVRAAVDIVLKACLSPEDWDAETERYLIREVIVKTVCIDIAPRITQPWFLHSTLLDLLGPPDEPFKPPDPPSRFQTNASFVPSMHTIIVSFLSAVQTISSTALFIIHIYKRTVHTIKSVHNSPTVHLPPPQSPIRTLHSPHAPENIPEPMLPPSPSILETPSTPRDPSPSQTISVSIGSQPNNADTPPPTPPPPTSALPHNLARPSVLLISELFSLPARFSGAALLFICDALISAFAPFLDRLLLLFLYTSVLTPIQITALISAAKHSLFPNGYPAQSPPDPTPEEQAVLRSELVRRLAQAILLGPLAPLLLGPTSAARERKLSALLDPFDEQACNAHLFMLIFDSVLLSLFPEMAAGATDSG</sequence>
<evidence type="ECO:0000256" key="2">
    <source>
        <dbReference type="SAM" id="Phobius"/>
    </source>
</evidence>
<feature type="domain" description="PXA" evidence="3">
    <location>
        <begin position="57"/>
        <end position="236"/>
    </location>
</feature>
<dbReference type="AlphaFoldDB" id="A0A9P5TA32"/>
<dbReference type="Pfam" id="PF02194">
    <property type="entry name" value="PXA"/>
    <property type="match status" value="1"/>
</dbReference>
<dbReference type="SMART" id="SM00313">
    <property type="entry name" value="PXA"/>
    <property type="match status" value="1"/>
</dbReference>
<feature type="transmembrane region" description="Helical" evidence="2">
    <location>
        <begin position="420"/>
        <end position="439"/>
    </location>
</feature>
<name>A0A9P5TA32_9AGAM</name>
<protein>
    <submittedName>
        <fullName evidence="4">PXA domain-containing protein</fullName>
    </submittedName>
</protein>
<evidence type="ECO:0000259" key="3">
    <source>
        <dbReference type="PROSITE" id="PS51207"/>
    </source>
</evidence>
<dbReference type="PANTHER" id="PTHR22775:SF3">
    <property type="entry name" value="SORTING NEXIN-13"/>
    <property type="match status" value="1"/>
</dbReference>
<keyword evidence="2" id="KW-0812">Transmembrane</keyword>
<evidence type="ECO:0000256" key="1">
    <source>
        <dbReference type="SAM" id="MobiDB-lite"/>
    </source>
</evidence>
<keyword evidence="2" id="KW-0472">Membrane</keyword>
<comment type="caution">
    <text evidence="4">The sequence shown here is derived from an EMBL/GenBank/DDBJ whole genome shotgun (WGS) entry which is preliminary data.</text>
</comment>
<proteinExistence type="predicted"/>
<gene>
    <name evidence="4" type="ORF">DFH94DRAFT_436804</name>
</gene>
<evidence type="ECO:0000313" key="5">
    <source>
        <dbReference type="Proteomes" id="UP000759537"/>
    </source>
</evidence>
<dbReference type="EMBL" id="WHVB01000007">
    <property type="protein sequence ID" value="KAF8480970.1"/>
    <property type="molecule type" value="Genomic_DNA"/>
</dbReference>
<reference evidence="4" key="2">
    <citation type="journal article" date="2020" name="Nat. Commun.">
        <title>Large-scale genome sequencing of mycorrhizal fungi provides insights into the early evolution of symbiotic traits.</title>
        <authorList>
            <person name="Miyauchi S."/>
            <person name="Kiss E."/>
            <person name="Kuo A."/>
            <person name="Drula E."/>
            <person name="Kohler A."/>
            <person name="Sanchez-Garcia M."/>
            <person name="Morin E."/>
            <person name="Andreopoulos B."/>
            <person name="Barry K.W."/>
            <person name="Bonito G."/>
            <person name="Buee M."/>
            <person name="Carver A."/>
            <person name="Chen C."/>
            <person name="Cichocki N."/>
            <person name="Clum A."/>
            <person name="Culley D."/>
            <person name="Crous P.W."/>
            <person name="Fauchery L."/>
            <person name="Girlanda M."/>
            <person name="Hayes R.D."/>
            <person name="Keri Z."/>
            <person name="LaButti K."/>
            <person name="Lipzen A."/>
            <person name="Lombard V."/>
            <person name="Magnuson J."/>
            <person name="Maillard F."/>
            <person name="Murat C."/>
            <person name="Nolan M."/>
            <person name="Ohm R.A."/>
            <person name="Pangilinan J."/>
            <person name="Pereira M.F."/>
            <person name="Perotto S."/>
            <person name="Peter M."/>
            <person name="Pfister S."/>
            <person name="Riley R."/>
            <person name="Sitrit Y."/>
            <person name="Stielow J.B."/>
            <person name="Szollosi G."/>
            <person name="Zifcakova L."/>
            <person name="Stursova M."/>
            <person name="Spatafora J.W."/>
            <person name="Tedersoo L."/>
            <person name="Vaario L.M."/>
            <person name="Yamada A."/>
            <person name="Yan M."/>
            <person name="Wang P."/>
            <person name="Xu J."/>
            <person name="Bruns T."/>
            <person name="Baldrian P."/>
            <person name="Vilgalys R."/>
            <person name="Dunand C."/>
            <person name="Henrissat B."/>
            <person name="Grigoriev I.V."/>
            <person name="Hibbett D."/>
            <person name="Nagy L.G."/>
            <person name="Martin F.M."/>
        </authorList>
    </citation>
    <scope>NUCLEOTIDE SEQUENCE</scope>
    <source>
        <strain evidence="4">Prilba</strain>
    </source>
</reference>
<accession>A0A9P5TA32</accession>
<feature type="compositionally biased region" description="Polar residues" evidence="1">
    <location>
        <begin position="331"/>
        <end position="359"/>
    </location>
</feature>
<feature type="compositionally biased region" description="Pro residues" evidence="1">
    <location>
        <begin position="360"/>
        <end position="370"/>
    </location>
</feature>
<dbReference type="InterPro" id="IPR003114">
    <property type="entry name" value="Phox_assoc"/>
</dbReference>
<feature type="region of interest" description="Disordered" evidence="1">
    <location>
        <begin position="295"/>
        <end position="373"/>
    </location>
</feature>
<dbReference type="Proteomes" id="UP000759537">
    <property type="component" value="Unassembled WGS sequence"/>
</dbReference>
<reference evidence="4" key="1">
    <citation type="submission" date="2019-10" db="EMBL/GenBank/DDBJ databases">
        <authorList>
            <consortium name="DOE Joint Genome Institute"/>
            <person name="Kuo A."/>
            <person name="Miyauchi S."/>
            <person name="Kiss E."/>
            <person name="Drula E."/>
            <person name="Kohler A."/>
            <person name="Sanchez-Garcia M."/>
            <person name="Andreopoulos B."/>
            <person name="Barry K.W."/>
            <person name="Bonito G."/>
            <person name="Buee M."/>
            <person name="Carver A."/>
            <person name="Chen C."/>
            <person name="Cichocki N."/>
            <person name="Clum A."/>
            <person name="Culley D."/>
            <person name="Crous P.W."/>
            <person name="Fauchery L."/>
            <person name="Girlanda M."/>
            <person name="Hayes R."/>
            <person name="Keri Z."/>
            <person name="LaButti K."/>
            <person name="Lipzen A."/>
            <person name="Lombard V."/>
            <person name="Magnuson J."/>
            <person name="Maillard F."/>
            <person name="Morin E."/>
            <person name="Murat C."/>
            <person name="Nolan M."/>
            <person name="Ohm R."/>
            <person name="Pangilinan J."/>
            <person name="Pereira M."/>
            <person name="Perotto S."/>
            <person name="Peter M."/>
            <person name="Riley R."/>
            <person name="Sitrit Y."/>
            <person name="Stielow B."/>
            <person name="Szollosi G."/>
            <person name="Zifcakova L."/>
            <person name="Stursova M."/>
            <person name="Spatafora J.W."/>
            <person name="Tedersoo L."/>
            <person name="Vaario L.-M."/>
            <person name="Yamada A."/>
            <person name="Yan M."/>
            <person name="Wang P."/>
            <person name="Xu J."/>
            <person name="Bruns T."/>
            <person name="Baldrian P."/>
            <person name="Vilgalys R."/>
            <person name="Henrissat B."/>
            <person name="Grigoriev I.V."/>
            <person name="Hibbett D."/>
            <person name="Nagy L.G."/>
            <person name="Martin F.M."/>
        </authorList>
    </citation>
    <scope>NUCLEOTIDE SEQUENCE</scope>
    <source>
        <strain evidence="4">Prilba</strain>
    </source>
</reference>
<dbReference type="OrthoDB" id="5582218at2759"/>
<dbReference type="GO" id="GO:0035091">
    <property type="term" value="F:phosphatidylinositol binding"/>
    <property type="evidence" value="ECO:0007669"/>
    <property type="project" value="TreeGrafter"/>
</dbReference>
<feature type="transmembrane region" description="Helical" evidence="2">
    <location>
        <begin position="261"/>
        <end position="283"/>
    </location>
</feature>
<dbReference type="PANTHER" id="PTHR22775">
    <property type="entry name" value="SORTING NEXIN"/>
    <property type="match status" value="1"/>
</dbReference>